<dbReference type="InterPro" id="IPR008271">
    <property type="entry name" value="Ser/Thr_kinase_AS"/>
</dbReference>
<dbReference type="STRING" id="33097.A0A150GT99"/>
<organism evidence="8 9">
    <name type="scientific">Gonium pectorale</name>
    <name type="common">Green alga</name>
    <dbReference type="NCBI Taxonomy" id="33097"/>
    <lineage>
        <taxon>Eukaryota</taxon>
        <taxon>Viridiplantae</taxon>
        <taxon>Chlorophyta</taxon>
        <taxon>core chlorophytes</taxon>
        <taxon>Chlorophyceae</taxon>
        <taxon>CS clade</taxon>
        <taxon>Chlamydomonadales</taxon>
        <taxon>Volvocaceae</taxon>
        <taxon>Gonium</taxon>
    </lineage>
</organism>
<dbReference type="PROSITE" id="PS50011">
    <property type="entry name" value="PROTEIN_KINASE_DOM"/>
    <property type="match status" value="1"/>
</dbReference>
<reference evidence="9" key="1">
    <citation type="journal article" date="2016" name="Nat. Commun.">
        <title>The Gonium pectorale genome demonstrates co-option of cell cycle regulation during the evolution of multicellularity.</title>
        <authorList>
            <person name="Hanschen E.R."/>
            <person name="Marriage T.N."/>
            <person name="Ferris P.J."/>
            <person name="Hamaji T."/>
            <person name="Toyoda A."/>
            <person name="Fujiyama A."/>
            <person name="Neme R."/>
            <person name="Noguchi H."/>
            <person name="Minakuchi Y."/>
            <person name="Suzuki M."/>
            <person name="Kawai-Toyooka H."/>
            <person name="Smith D.R."/>
            <person name="Sparks H."/>
            <person name="Anderson J."/>
            <person name="Bakaric R."/>
            <person name="Luria V."/>
            <person name="Karger A."/>
            <person name="Kirschner M.W."/>
            <person name="Durand P.M."/>
            <person name="Michod R.E."/>
            <person name="Nozaki H."/>
            <person name="Olson B.J."/>
        </authorList>
    </citation>
    <scope>NUCLEOTIDE SEQUENCE [LARGE SCALE GENOMIC DNA]</scope>
    <source>
        <strain evidence="9">NIES-2863</strain>
    </source>
</reference>
<dbReference type="SUPFAM" id="SSF51101">
    <property type="entry name" value="Mannose-binding lectins"/>
    <property type="match status" value="1"/>
</dbReference>
<dbReference type="InterPro" id="IPR036404">
    <property type="entry name" value="Jacalin-like_lectin_dom_sf"/>
</dbReference>
<comment type="caution">
    <text evidence="8">The sequence shown here is derived from an EMBL/GenBank/DDBJ whole genome shotgun (WGS) entry which is preliminary data.</text>
</comment>
<dbReference type="EMBL" id="LSYV01000009">
    <property type="protein sequence ID" value="KXZ52994.1"/>
    <property type="molecule type" value="Genomic_DNA"/>
</dbReference>
<evidence type="ECO:0000256" key="4">
    <source>
        <dbReference type="ARBA" id="ARBA00022840"/>
    </source>
</evidence>
<dbReference type="InterPro" id="IPR011009">
    <property type="entry name" value="Kinase-like_dom_sf"/>
</dbReference>
<dbReference type="InterPro" id="IPR051681">
    <property type="entry name" value="Ser/Thr_Kinases-Pseudokinases"/>
</dbReference>
<keyword evidence="1" id="KW-0808">Transferase</keyword>
<keyword evidence="9" id="KW-1185">Reference proteome</keyword>
<dbReference type="GO" id="GO:0004674">
    <property type="term" value="F:protein serine/threonine kinase activity"/>
    <property type="evidence" value="ECO:0007669"/>
    <property type="project" value="TreeGrafter"/>
</dbReference>
<dbReference type="PROSITE" id="PS00108">
    <property type="entry name" value="PROTEIN_KINASE_ST"/>
    <property type="match status" value="1"/>
</dbReference>
<name>A0A150GT99_GONPE</name>
<dbReference type="SMART" id="SM00220">
    <property type="entry name" value="S_TKc"/>
    <property type="match status" value="1"/>
</dbReference>
<evidence type="ECO:0000313" key="9">
    <source>
        <dbReference type="Proteomes" id="UP000075714"/>
    </source>
</evidence>
<keyword evidence="3" id="KW-0418">Kinase</keyword>
<keyword evidence="2 5" id="KW-0547">Nucleotide-binding</keyword>
<proteinExistence type="predicted"/>
<dbReference type="PROSITE" id="PS00107">
    <property type="entry name" value="PROTEIN_KINASE_ATP"/>
    <property type="match status" value="1"/>
</dbReference>
<keyword evidence="4 5" id="KW-0067">ATP-binding</keyword>
<dbReference type="Gene3D" id="2.100.10.30">
    <property type="entry name" value="Jacalin-like lectin domain"/>
    <property type="match status" value="1"/>
</dbReference>
<dbReference type="SUPFAM" id="SSF56112">
    <property type="entry name" value="Protein kinase-like (PK-like)"/>
    <property type="match status" value="1"/>
</dbReference>
<evidence type="ECO:0000256" key="5">
    <source>
        <dbReference type="PROSITE-ProRule" id="PRU10141"/>
    </source>
</evidence>
<evidence type="ECO:0000256" key="1">
    <source>
        <dbReference type="ARBA" id="ARBA00022679"/>
    </source>
</evidence>
<dbReference type="AlphaFoldDB" id="A0A150GT99"/>
<dbReference type="InterPro" id="IPR000719">
    <property type="entry name" value="Prot_kinase_dom"/>
</dbReference>
<evidence type="ECO:0000256" key="3">
    <source>
        <dbReference type="ARBA" id="ARBA00022777"/>
    </source>
</evidence>
<accession>A0A150GT99</accession>
<dbReference type="OrthoDB" id="546402at2759"/>
<evidence type="ECO:0000256" key="2">
    <source>
        <dbReference type="ARBA" id="ARBA00022741"/>
    </source>
</evidence>
<dbReference type="Proteomes" id="UP000075714">
    <property type="component" value="Unassembled WGS sequence"/>
</dbReference>
<evidence type="ECO:0000313" key="8">
    <source>
        <dbReference type="EMBL" id="KXZ52994.1"/>
    </source>
</evidence>
<evidence type="ECO:0000256" key="6">
    <source>
        <dbReference type="SAM" id="MobiDB-lite"/>
    </source>
</evidence>
<dbReference type="PANTHER" id="PTHR44329">
    <property type="entry name" value="SERINE/THREONINE-PROTEIN KINASE TNNI3K-RELATED"/>
    <property type="match status" value="1"/>
</dbReference>
<dbReference type="Gene3D" id="1.10.510.10">
    <property type="entry name" value="Transferase(Phosphotransferase) domain 1"/>
    <property type="match status" value="1"/>
</dbReference>
<feature type="binding site" evidence="5">
    <location>
        <position position="725"/>
    </location>
    <ligand>
        <name>ATP</name>
        <dbReference type="ChEBI" id="CHEBI:30616"/>
    </ligand>
</feature>
<dbReference type="InterPro" id="IPR017441">
    <property type="entry name" value="Protein_kinase_ATP_BS"/>
</dbReference>
<dbReference type="GO" id="GO:0005524">
    <property type="term" value="F:ATP binding"/>
    <property type="evidence" value="ECO:0007669"/>
    <property type="project" value="UniProtKB-UniRule"/>
</dbReference>
<dbReference type="Pfam" id="PF00069">
    <property type="entry name" value="Pkinase"/>
    <property type="match status" value="1"/>
</dbReference>
<evidence type="ECO:0000259" key="7">
    <source>
        <dbReference type="PROSITE" id="PS50011"/>
    </source>
</evidence>
<protein>
    <recommendedName>
        <fullName evidence="7">Protein kinase domain-containing protein</fullName>
    </recommendedName>
</protein>
<feature type="domain" description="Protein kinase" evidence="7">
    <location>
        <begin position="694"/>
        <end position="973"/>
    </location>
</feature>
<feature type="region of interest" description="Disordered" evidence="6">
    <location>
        <begin position="731"/>
        <end position="759"/>
    </location>
</feature>
<sequence>MFSTFLVTNAAYVTEVFTAITEVVSKAPTSQGGYDMWEWDAQRPCRASSYVFLDSELSDAWLVRQAAAQALPSSYRLGRNASGLTLVQSDLVIGNVAPPNGSRWYDGSDQFWREGPLVTMLWRYFWQDGQLASLLPLHEEAMGGVAQGEGDVVMSLLGAPSALSDRPDILGMKGAAEFSAWEGNHVGPWNDYIVRVQGCWQPYNVERLALTTRTGMTYVVGRDDCTEWFQEEAPPGGYLAALQLRLVWASPDPRATPSYVVSRRPVPTGVACAFARPELPRVDGQAANECGVKTGRISCRPGYGMCGPTPEAESMTFVRPIAAGSSMANTGDGGAAVGQGTTAYVVYAANLQRPVSYLDALSFCKNLTQLGLSWSLVSLEDVVRMPAVMEMRWAAFTLLYKPVAMCRARSAETATGGAVAAALAAAAAKGPKPIFKAGPHNLTLTAPLGAGSSGSNCSFQSLASIASNGTGLSPIRTESGVRQGVSNAEAIVGLQLLYKDKADDPVGNPSTAGWVALQLQAGEVVVAVSGCAGGYVEALALHTSSGRRLASPVGRATLCSTSFLEVAPPGGYLVGVQVGRFLATFGSTGSGRRVSTGGTAVHSGVWSTDGGGSTGGGGSSAVPVPMAGVGAGWGWNPAEAVVLPPPSRSQRRTGGQQVSSSHSGAAEMLVVETEEEELLRDPSLNLQLGRDVDVDEASYLGHGASGVVRRGVLHTPAGDVRVAVKLLTTVTGESHPDHPSEDPAEGDPRPGGAGPGFNLSQMRHLRGLAQEVRVLSRLAHPNVVRFYGACLSPPSPASPPFIVEELMSINLARLVHGKARGGSGTFQFEYGLADVLRISRDVAAGLSYLHPTVVHRDLKPGNVLLDERGVAKLGDFGLARFKASTALSTRDIEVGTAPYMAPEVFQASGEAKVTDRSDVYSLGIIMNEMVTRRKPWEGLRPVVIGYQVCECRAKGPPCEYSRLSHVQGRQGPF</sequence>
<dbReference type="PANTHER" id="PTHR44329:SF214">
    <property type="entry name" value="PROTEIN KINASE DOMAIN-CONTAINING PROTEIN"/>
    <property type="match status" value="1"/>
</dbReference>
<gene>
    <name evidence="8" type="ORF">GPECTOR_8g364</name>
</gene>